<keyword evidence="4" id="KW-0206">Cytoskeleton</keyword>
<keyword evidence="9" id="KW-0418">Kinase</keyword>
<dbReference type="InterPro" id="IPR034907">
    <property type="entry name" value="NDK-like_dom"/>
</dbReference>
<comment type="caution">
    <text evidence="9">The sequence shown here is derived from an EMBL/GenBank/DDBJ whole genome shotgun (WGS) entry which is preliminary data.</text>
</comment>
<feature type="domain" description="DM10" evidence="8">
    <location>
        <begin position="3"/>
        <end position="91"/>
    </location>
</feature>
<dbReference type="Gene3D" id="3.30.70.141">
    <property type="entry name" value="Nucleoside diphosphate kinase-like domain"/>
    <property type="match status" value="2"/>
</dbReference>
<feature type="binding site" evidence="6">
    <location>
        <position position="183"/>
    </location>
    <ligand>
        <name>ATP</name>
        <dbReference type="ChEBI" id="CHEBI:30616"/>
    </ligand>
</feature>
<dbReference type="GO" id="GO:0005856">
    <property type="term" value="C:cytoskeleton"/>
    <property type="evidence" value="ECO:0007669"/>
    <property type="project" value="UniProtKB-SubCell"/>
</dbReference>
<comment type="subcellular location">
    <subcellularLocation>
        <location evidence="1">Cell projection</location>
        <location evidence="1">Cilium</location>
    </subcellularLocation>
    <subcellularLocation>
        <location evidence="2">Cytoplasm</location>
        <location evidence="2">Cytoskeleton</location>
    </subcellularLocation>
</comment>
<feature type="binding site" evidence="6">
    <location>
        <position position="177"/>
    </location>
    <ligand>
        <name>ATP</name>
        <dbReference type="ChEBI" id="CHEBI:30616"/>
    </ligand>
</feature>
<dbReference type="InterPro" id="IPR036850">
    <property type="entry name" value="NDK-like_dom_sf"/>
</dbReference>
<evidence type="ECO:0000256" key="6">
    <source>
        <dbReference type="PROSITE-ProRule" id="PRU00706"/>
    </source>
</evidence>
<comment type="similarity">
    <text evidence="6 7">Belongs to the NDK family.</text>
</comment>
<feature type="binding site" evidence="6">
    <location>
        <position position="195"/>
    </location>
    <ligand>
        <name>ATP</name>
        <dbReference type="ChEBI" id="CHEBI:30616"/>
    </ligand>
</feature>
<name>A0A132NQN0_GIAIN</name>
<evidence type="ECO:0000313" key="9">
    <source>
        <dbReference type="EMBL" id="KWX12340.1"/>
    </source>
</evidence>
<feature type="binding site" evidence="6">
    <location>
        <position position="149"/>
    </location>
    <ligand>
        <name>ATP</name>
        <dbReference type="ChEBI" id="CHEBI:30616"/>
    </ligand>
</feature>
<dbReference type="SMART" id="SM00562">
    <property type="entry name" value="NDK"/>
    <property type="match status" value="1"/>
</dbReference>
<accession>A0A132NQN0</accession>
<dbReference type="GO" id="GO:0005929">
    <property type="term" value="C:cilium"/>
    <property type="evidence" value="ECO:0007669"/>
    <property type="project" value="UniProtKB-SubCell"/>
</dbReference>
<sequence length="388" mass="43389">MMDVTRYSFNVLWYDRIADQDRPYILSYYPDTREIDMYEVTTKRVFLKKCQYPEFNFADCHVGGTVTIYSRQLKIVGYANDFTCNALSAEKEATCAIVKPHAVAESPIIIADAIISAMQRDLRISRIRMVRFSENDVNAFYEEHIGRPFFPNLAAMVMAGPACVIELIGPNAVLAWRDIIGPTDPSKCDPEKHLRAKYGVDVTSNAFHGSASKEDADRELGIVFKLCPVAAIGCKNNSVMLIQPKFKDYVGHILVGLVNYINKISPDIYLTGINTCIPTVNDLAEVMAAYQGVIPRWSEYIDVFGTGPCIAIEVATHRPSEEINIVEALRTFAGPFEPKIATYLAPQSVRAVYGTDAINNCVFVTDLPEEAELHADFWFRIMPSAGKR</sequence>
<keyword evidence="5" id="KW-0966">Cell projection</keyword>
<evidence type="ECO:0000256" key="7">
    <source>
        <dbReference type="RuleBase" id="RU004011"/>
    </source>
</evidence>
<evidence type="ECO:0000256" key="5">
    <source>
        <dbReference type="ARBA" id="ARBA00023273"/>
    </source>
</evidence>
<dbReference type="SMART" id="SM00676">
    <property type="entry name" value="DM10"/>
    <property type="match status" value="1"/>
</dbReference>
<keyword evidence="9" id="KW-0808">Transferase</keyword>
<dbReference type="PANTHER" id="PTHR46135:SF3">
    <property type="entry name" value="NME_NM23 FAMILY MEMBER 8"/>
    <property type="match status" value="1"/>
</dbReference>
<evidence type="ECO:0000313" key="10">
    <source>
        <dbReference type="Proteomes" id="UP000070089"/>
    </source>
</evidence>
<dbReference type="Pfam" id="PF00334">
    <property type="entry name" value="NDK"/>
    <property type="match status" value="2"/>
</dbReference>
<dbReference type="GO" id="GO:0006241">
    <property type="term" value="P:CTP biosynthetic process"/>
    <property type="evidence" value="ECO:0007669"/>
    <property type="project" value="InterPro"/>
</dbReference>
<dbReference type="PROSITE" id="PS51374">
    <property type="entry name" value="NDPK_LIKE"/>
    <property type="match status" value="1"/>
</dbReference>
<dbReference type="InterPro" id="IPR051766">
    <property type="entry name" value="TXND_domain-containing"/>
</dbReference>
<feature type="binding site" evidence="6">
    <location>
        <position position="205"/>
    </location>
    <ligand>
        <name>ATP</name>
        <dbReference type="ChEBI" id="CHEBI:30616"/>
    </ligand>
</feature>
<evidence type="ECO:0000256" key="2">
    <source>
        <dbReference type="ARBA" id="ARBA00004245"/>
    </source>
</evidence>
<organism evidence="9 10">
    <name type="scientific">Giardia duodenalis assemblage B</name>
    <dbReference type="NCBI Taxonomy" id="1394984"/>
    <lineage>
        <taxon>Eukaryota</taxon>
        <taxon>Metamonada</taxon>
        <taxon>Diplomonadida</taxon>
        <taxon>Hexamitidae</taxon>
        <taxon>Giardiinae</taxon>
        <taxon>Giardia</taxon>
    </lineage>
</organism>
<dbReference type="PANTHER" id="PTHR46135">
    <property type="entry name" value="NME/NM23 FAMILY MEMBER 8"/>
    <property type="match status" value="1"/>
</dbReference>
<dbReference type="GO" id="GO:0006228">
    <property type="term" value="P:UTP biosynthetic process"/>
    <property type="evidence" value="ECO:0007669"/>
    <property type="project" value="InterPro"/>
</dbReference>
<dbReference type="InterPro" id="IPR006602">
    <property type="entry name" value="DM10_dom"/>
</dbReference>
<dbReference type="PRINTS" id="PR01243">
    <property type="entry name" value="NUCDPKINASE"/>
</dbReference>
<dbReference type="GO" id="GO:0004550">
    <property type="term" value="F:nucleoside diphosphate kinase activity"/>
    <property type="evidence" value="ECO:0007669"/>
    <property type="project" value="InterPro"/>
</dbReference>
<dbReference type="EMBL" id="JXTI01000122">
    <property type="protein sequence ID" value="KWX12340.1"/>
    <property type="molecule type" value="Genomic_DNA"/>
</dbReference>
<dbReference type="GO" id="GO:0006183">
    <property type="term" value="P:GTP biosynthetic process"/>
    <property type="evidence" value="ECO:0007669"/>
    <property type="project" value="InterPro"/>
</dbReference>
<feature type="active site" description="Pros-phosphohistidine intermediate" evidence="6">
    <location>
        <position position="208"/>
    </location>
</feature>
<dbReference type="OrthoDB" id="270127at2759"/>
<protein>
    <submittedName>
        <fullName evidence="9">Nucleoside diphosphate kinase</fullName>
    </submittedName>
</protein>
<evidence type="ECO:0000256" key="3">
    <source>
        <dbReference type="ARBA" id="ARBA00022490"/>
    </source>
</evidence>
<evidence type="ECO:0000256" key="4">
    <source>
        <dbReference type="ARBA" id="ARBA00023212"/>
    </source>
</evidence>
<dbReference type="VEuPathDB" id="GiardiaDB:QR46_3676"/>
<dbReference type="InterPro" id="IPR001564">
    <property type="entry name" value="Nucleoside_diP_kinase"/>
</dbReference>
<keyword evidence="3" id="KW-0963">Cytoplasm</keyword>
<feature type="binding site" evidence="6">
    <location>
        <position position="99"/>
    </location>
    <ligand>
        <name>ATP</name>
        <dbReference type="ChEBI" id="CHEBI:30616"/>
    </ligand>
</feature>
<evidence type="ECO:0000256" key="1">
    <source>
        <dbReference type="ARBA" id="ARBA00004138"/>
    </source>
</evidence>
<dbReference type="SUPFAM" id="SSF54919">
    <property type="entry name" value="Nucleoside diphosphate kinase, NDK"/>
    <property type="match status" value="2"/>
</dbReference>
<dbReference type="PROSITE" id="PS51336">
    <property type="entry name" value="DM10"/>
    <property type="match status" value="1"/>
</dbReference>
<gene>
    <name evidence="9" type="ORF">QR46_3676</name>
</gene>
<evidence type="ECO:0000259" key="8">
    <source>
        <dbReference type="PROSITE" id="PS51336"/>
    </source>
</evidence>
<proteinExistence type="inferred from homology"/>
<reference evidence="9 10" key="1">
    <citation type="journal article" date="2015" name="Mol. Biochem. Parasitol.">
        <title>Identification of polymorphic genes for use in assemblage B genotyping assays through comparative genomics of multiple assemblage B Giardia duodenalis isolates.</title>
        <authorList>
            <person name="Wielinga C."/>
            <person name="Thompson R.C."/>
            <person name="Monis P."/>
            <person name="Ryan U."/>
        </authorList>
    </citation>
    <scope>NUCLEOTIDE SEQUENCE [LARGE SCALE GENOMIC DNA]</scope>
    <source>
        <strain evidence="9 10">BAH15c1</strain>
    </source>
</reference>
<dbReference type="AlphaFoldDB" id="A0A132NQN0"/>
<dbReference type="Proteomes" id="UP000070089">
    <property type="component" value="Unassembled WGS sequence"/>
</dbReference>